<sequence length="119" mass="12652">MSWLKAIVGGVIGAEALNLVKDYIEKQGGIEAVVKNFQASGFGRQVDSWVSTGKNEAISAIEVGQAVGVSKLKELAQATGVDFDKARDLLAEYLPIAIDKATPEGKVPPTDQETKKSSY</sequence>
<gene>
    <name evidence="1" type="ORF">B1812_08780</name>
</gene>
<dbReference type="Pfam" id="PF20159">
    <property type="entry name" value="YidB"/>
    <property type="match status" value="1"/>
</dbReference>
<dbReference type="OrthoDB" id="4235777at2"/>
<dbReference type="AlphaFoldDB" id="A0A1W6MU73"/>
<dbReference type="KEGG" id="mbry:B1812_08780"/>
<dbReference type="InterPro" id="IPR045372">
    <property type="entry name" value="YidB"/>
</dbReference>
<dbReference type="RefSeq" id="WP_085771248.1">
    <property type="nucleotide sequence ID" value="NZ_AP027149.1"/>
</dbReference>
<dbReference type="SUPFAM" id="SSF140804">
    <property type="entry name" value="YidB-like"/>
    <property type="match status" value="1"/>
</dbReference>
<name>A0A1W6MU73_9HYPH</name>
<dbReference type="Proteomes" id="UP000193978">
    <property type="component" value="Chromosome"/>
</dbReference>
<accession>A0A1W6MU73</accession>
<evidence type="ECO:0000313" key="1">
    <source>
        <dbReference type="EMBL" id="ARN81160.1"/>
    </source>
</evidence>
<dbReference type="InterPro" id="IPR027405">
    <property type="entry name" value="YidB-like"/>
</dbReference>
<organism evidence="1 2">
    <name type="scientific">Methylocystis bryophila</name>
    <dbReference type="NCBI Taxonomy" id="655015"/>
    <lineage>
        <taxon>Bacteria</taxon>
        <taxon>Pseudomonadati</taxon>
        <taxon>Pseudomonadota</taxon>
        <taxon>Alphaproteobacteria</taxon>
        <taxon>Hyphomicrobiales</taxon>
        <taxon>Methylocystaceae</taxon>
        <taxon>Methylocystis</taxon>
    </lineage>
</organism>
<protein>
    <recommendedName>
        <fullName evidence="3">DUF937 domain-containing protein</fullName>
    </recommendedName>
</protein>
<evidence type="ECO:0008006" key="3">
    <source>
        <dbReference type="Google" id="ProtNLM"/>
    </source>
</evidence>
<keyword evidence="2" id="KW-1185">Reference proteome</keyword>
<dbReference type="Gene3D" id="1.10.10.690">
    <property type="entry name" value="YidB-like"/>
    <property type="match status" value="1"/>
</dbReference>
<reference evidence="1 2" key="1">
    <citation type="submission" date="2017-02" db="EMBL/GenBank/DDBJ databases">
        <authorList>
            <person name="Peterson S.W."/>
        </authorList>
    </citation>
    <scope>NUCLEOTIDE SEQUENCE [LARGE SCALE GENOMIC DNA]</scope>
    <source>
        <strain evidence="1 2">S285</strain>
    </source>
</reference>
<evidence type="ECO:0000313" key="2">
    <source>
        <dbReference type="Proteomes" id="UP000193978"/>
    </source>
</evidence>
<dbReference type="EMBL" id="CP019948">
    <property type="protein sequence ID" value="ARN81160.1"/>
    <property type="molecule type" value="Genomic_DNA"/>
</dbReference>
<proteinExistence type="predicted"/>